<gene>
    <name evidence="2" type="ORF">FRX48_02187</name>
</gene>
<dbReference type="Pfam" id="PF11374">
    <property type="entry name" value="DUF3176"/>
    <property type="match status" value="1"/>
</dbReference>
<evidence type="ECO:0000313" key="3">
    <source>
        <dbReference type="Proteomes" id="UP000324767"/>
    </source>
</evidence>
<feature type="transmembrane region" description="Helical" evidence="1">
    <location>
        <begin position="164"/>
        <end position="185"/>
    </location>
</feature>
<keyword evidence="1" id="KW-0472">Membrane</keyword>
<comment type="caution">
    <text evidence="2">The sequence shown here is derived from an EMBL/GenBank/DDBJ whole genome shotgun (WGS) entry which is preliminary data.</text>
</comment>
<organism evidence="2 3">
    <name type="scientific">Lasallia pustulata</name>
    <dbReference type="NCBI Taxonomy" id="136370"/>
    <lineage>
        <taxon>Eukaryota</taxon>
        <taxon>Fungi</taxon>
        <taxon>Dikarya</taxon>
        <taxon>Ascomycota</taxon>
        <taxon>Pezizomycotina</taxon>
        <taxon>Lecanoromycetes</taxon>
        <taxon>OSLEUM clade</taxon>
        <taxon>Umbilicariomycetidae</taxon>
        <taxon>Umbilicariales</taxon>
        <taxon>Umbilicariaceae</taxon>
        <taxon>Lasallia</taxon>
    </lineage>
</organism>
<proteinExistence type="predicted"/>
<dbReference type="AlphaFoldDB" id="A0A5M8PW09"/>
<name>A0A5M8PW09_9LECA</name>
<feature type="transmembrane region" description="Helical" evidence="1">
    <location>
        <begin position="573"/>
        <end position="594"/>
    </location>
</feature>
<keyword evidence="1" id="KW-0812">Transmembrane</keyword>
<dbReference type="InterPro" id="IPR021514">
    <property type="entry name" value="DUF3176"/>
</dbReference>
<evidence type="ECO:0000313" key="2">
    <source>
        <dbReference type="EMBL" id="KAA6413825.1"/>
    </source>
</evidence>
<dbReference type="PANTHER" id="PTHR35394">
    <property type="entry name" value="DUF3176 DOMAIN-CONTAINING PROTEIN"/>
    <property type="match status" value="1"/>
</dbReference>
<dbReference type="Proteomes" id="UP000324767">
    <property type="component" value="Unassembled WGS sequence"/>
</dbReference>
<dbReference type="EMBL" id="VXIT01000003">
    <property type="protein sequence ID" value="KAA6413825.1"/>
    <property type="molecule type" value="Genomic_DNA"/>
</dbReference>
<protein>
    <submittedName>
        <fullName evidence="2">Uncharacterized protein</fullName>
    </submittedName>
</protein>
<sequence>MLCSSTSSIMAPPYTLLPLSQEAGTQGTVPHGDHTKGFMPPYSDNLDAKPQSQRVLLCEPAVHESSCYNLRRRPMTPVGVAASNTKKENIETGTHARVPGPLSPTEFHQVGLQSRGSFMLSFNNAVNEWWLWELLGWLSSFLALATLIAVLAMHDQKPSSRWQIGITLNAIISVCAIIAQTTMLIPVAQGISQLKWHCFHRRHALSTMQLFDDASRGPWGALRLLLSTRALRLSSLGALIAILALTIEPFIQQVVSYPLRRVRIGDASASCVRSYNITGQKTDMKPPIYDIDLPMKAAINQAIFSESSQMAFGCSTGNCTWPSFLSLAICSHCQKIQVHNTTIPEQATVLSTSNGLAIYLMPDTYAVLSSGQLPVSDLGYINNTIANLTVLGSTEPSAYECTLFWCVQEIKASVSDGEYHENVLTTWSDASLHNLGCDPNSHPYCEPTDLLGSDKFSLIGYPDNSTHSAPTFSLGIATQVAFGTYLRKLFTGNVTSTETAQDLGFSSDFMGALVPSRSSGASGSGTTLTNVPELIRNLSQTMTTRMRQSAVSDPAAQILGDAYALQVFVQVRWGWLTLPLVLLLLTFYFLLASIRESKKANVMPWKSSSIALLFHGLAEDRREVGRWVERRAELHEIAEGIEVQLVKTERGWRLM</sequence>
<keyword evidence="1" id="KW-1133">Transmembrane helix</keyword>
<reference evidence="2 3" key="1">
    <citation type="submission" date="2019-09" db="EMBL/GenBank/DDBJ databases">
        <title>The hologenome of the rock-dwelling lichen Lasallia pustulata.</title>
        <authorList>
            <person name="Greshake Tzovaras B."/>
            <person name="Segers F."/>
            <person name="Bicker A."/>
            <person name="Dal Grande F."/>
            <person name="Otte J."/>
            <person name="Hankeln T."/>
            <person name="Schmitt I."/>
            <person name="Ebersberger I."/>
        </authorList>
    </citation>
    <scope>NUCLEOTIDE SEQUENCE [LARGE SCALE GENOMIC DNA]</scope>
    <source>
        <strain evidence="2">A1-1</strain>
    </source>
</reference>
<accession>A0A5M8PW09</accession>
<evidence type="ECO:0000256" key="1">
    <source>
        <dbReference type="SAM" id="Phobius"/>
    </source>
</evidence>
<dbReference type="OrthoDB" id="5376804at2759"/>
<feature type="transmembrane region" description="Helical" evidence="1">
    <location>
        <begin position="129"/>
        <end position="152"/>
    </location>
</feature>
<feature type="transmembrane region" description="Helical" evidence="1">
    <location>
        <begin position="233"/>
        <end position="251"/>
    </location>
</feature>
<dbReference type="PANTHER" id="PTHR35394:SF5">
    <property type="entry name" value="DUF3176 DOMAIN-CONTAINING PROTEIN"/>
    <property type="match status" value="1"/>
</dbReference>